<comment type="caution">
    <text evidence="1">The sequence shown here is derived from an EMBL/GenBank/DDBJ whole genome shotgun (WGS) entry which is preliminary data.</text>
</comment>
<dbReference type="AlphaFoldDB" id="A0A176S5H0"/>
<name>A0A176S5H0_9GAMM</name>
<proteinExistence type="predicted"/>
<gene>
    <name evidence="1" type="ORF">THIOM_000989</name>
</gene>
<reference evidence="1 2" key="1">
    <citation type="submission" date="2016-05" db="EMBL/GenBank/DDBJ databases">
        <title>Single-cell genome of chain-forming Candidatus Thiomargarita nelsonii and comparison to other large sulfur-oxidizing bacteria.</title>
        <authorList>
            <person name="Winkel M."/>
            <person name="Salman V."/>
            <person name="Woyke T."/>
            <person name="Schulz-Vogt H."/>
            <person name="Richter M."/>
            <person name="Flood B."/>
            <person name="Bailey J."/>
            <person name="Amann R."/>
            <person name="Mussmann M."/>
        </authorList>
    </citation>
    <scope>NUCLEOTIDE SEQUENCE [LARGE SCALE GENOMIC DNA]</scope>
    <source>
        <strain evidence="1 2">THI036</strain>
    </source>
</reference>
<sequence>MQGTPCTPEPKTVQGVACTIIYQQKQGVIKNVINSSICRFTSPIFAYSCGDCSSL</sequence>
<dbReference type="EMBL" id="LUTY01000503">
    <property type="protein sequence ID" value="OAD23184.1"/>
    <property type="molecule type" value="Genomic_DNA"/>
</dbReference>
<protein>
    <submittedName>
        <fullName evidence="1">Uncharacterized protein</fullName>
    </submittedName>
</protein>
<organism evidence="1 2">
    <name type="scientific">Candidatus Thiomargarita nelsonii</name>
    <dbReference type="NCBI Taxonomy" id="1003181"/>
    <lineage>
        <taxon>Bacteria</taxon>
        <taxon>Pseudomonadati</taxon>
        <taxon>Pseudomonadota</taxon>
        <taxon>Gammaproteobacteria</taxon>
        <taxon>Thiotrichales</taxon>
        <taxon>Thiotrichaceae</taxon>
        <taxon>Thiomargarita</taxon>
    </lineage>
</organism>
<dbReference type="Proteomes" id="UP000076962">
    <property type="component" value="Unassembled WGS sequence"/>
</dbReference>
<evidence type="ECO:0000313" key="2">
    <source>
        <dbReference type="Proteomes" id="UP000076962"/>
    </source>
</evidence>
<evidence type="ECO:0000313" key="1">
    <source>
        <dbReference type="EMBL" id="OAD23184.1"/>
    </source>
</evidence>
<keyword evidence="2" id="KW-1185">Reference proteome</keyword>
<accession>A0A176S5H0</accession>